<reference evidence="3" key="1">
    <citation type="journal article" date="2019" name="Int. J. Syst. Evol. Microbiol.">
        <title>The Global Catalogue of Microorganisms (GCM) 10K type strain sequencing project: providing services to taxonomists for standard genome sequencing and annotation.</title>
        <authorList>
            <consortium name="The Broad Institute Genomics Platform"/>
            <consortium name="The Broad Institute Genome Sequencing Center for Infectious Disease"/>
            <person name="Wu L."/>
            <person name="Ma J."/>
        </authorList>
    </citation>
    <scope>NUCLEOTIDE SEQUENCE [LARGE SCALE GENOMIC DNA]</scope>
    <source>
        <strain evidence="3">JCM 17938</strain>
    </source>
</reference>
<feature type="region of interest" description="Disordered" evidence="1">
    <location>
        <begin position="1"/>
        <end position="77"/>
    </location>
</feature>
<gene>
    <name evidence="2" type="ORF">GCM10023195_67390</name>
</gene>
<accession>A0ABP8TVM4</accession>
<evidence type="ECO:0000256" key="1">
    <source>
        <dbReference type="SAM" id="MobiDB-lite"/>
    </source>
</evidence>
<dbReference type="EMBL" id="BAABHJ010000027">
    <property type="protein sequence ID" value="GAA4615304.1"/>
    <property type="molecule type" value="Genomic_DNA"/>
</dbReference>
<organism evidence="2 3">
    <name type="scientific">Actinoallomurus liliacearum</name>
    <dbReference type="NCBI Taxonomy" id="1080073"/>
    <lineage>
        <taxon>Bacteria</taxon>
        <taxon>Bacillati</taxon>
        <taxon>Actinomycetota</taxon>
        <taxon>Actinomycetes</taxon>
        <taxon>Streptosporangiales</taxon>
        <taxon>Thermomonosporaceae</taxon>
        <taxon>Actinoallomurus</taxon>
    </lineage>
</organism>
<name>A0ABP8TVM4_9ACTN</name>
<dbReference type="Proteomes" id="UP001500212">
    <property type="component" value="Unassembled WGS sequence"/>
</dbReference>
<comment type="caution">
    <text evidence="2">The sequence shown here is derived from an EMBL/GenBank/DDBJ whole genome shotgun (WGS) entry which is preliminary data.</text>
</comment>
<protein>
    <submittedName>
        <fullName evidence="2">Uncharacterized protein</fullName>
    </submittedName>
</protein>
<sequence length="77" mass="8191">MTHHQRHGSDEDLVEEQGVNADPATDEETDTAPGHGTPGKAAPPEPVDLLAAEPDRRVGLPEQLPGYPGQQRSVETS</sequence>
<keyword evidence="3" id="KW-1185">Reference proteome</keyword>
<evidence type="ECO:0000313" key="2">
    <source>
        <dbReference type="EMBL" id="GAA4615304.1"/>
    </source>
</evidence>
<evidence type="ECO:0000313" key="3">
    <source>
        <dbReference type="Proteomes" id="UP001500212"/>
    </source>
</evidence>
<dbReference type="RefSeq" id="WP_345363634.1">
    <property type="nucleotide sequence ID" value="NZ_BAABHJ010000027.1"/>
</dbReference>
<proteinExistence type="predicted"/>